<gene>
    <name evidence="3" type="ORF">EV421DRAFT_1739438</name>
</gene>
<dbReference type="Proteomes" id="UP001175226">
    <property type="component" value="Unassembled WGS sequence"/>
</dbReference>
<name>A0AA39J7Q1_9AGAR</name>
<organism evidence="3 4">
    <name type="scientific">Armillaria borealis</name>
    <dbReference type="NCBI Taxonomy" id="47425"/>
    <lineage>
        <taxon>Eukaryota</taxon>
        <taxon>Fungi</taxon>
        <taxon>Dikarya</taxon>
        <taxon>Basidiomycota</taxon>
        <taxon>Agaricomycotina</taxon>
        <taxon>Agaricomycetes</taxon>
        <taxon>Agaricomycetidae</taxon>
        <taxon>Agaricales</taxon>
        <taxon>Marasmiineae</taxon>
        <taxon>Physalacriaceae</taxon>
        <taxon>Armillaria</taxon>
    </lineage>
</organism>
<sequence>MSSDSIAKHGSTDEMKHIICLLDVAMRDPGLDSNVTSLHRLDIVSGSPCLHTDRHPEGQSRPSWDRIPGPGNYAQRGRCDNLFPTMTMAYSADLVDYTCVGPSITIAPHVTQHSDIRLTDDAGTGVTVDLASSAATTVSSELVDVLEKIRLLEIVWAGECEELNNDLAQARHWSNELEENRQAALVRIAQLQAALDDVEDRLTRAMRKDVDDDLGPEHAEYHKGLAGLTNAGKCKMCRTLMWAAVMDVICVACAHKALSQQKDQPRFDRFLFHPATTSEWTCPVCHSRVIECPKPLPILSAVATAVTSLQSPSAGHGKFVMSDKASGLMYFGSLRVVVQWHVRGYCHDVRVCLTSGIPWQSMGYHVQLLKCRRGHNLVPETPCWMGNGTAHRGYCFIGSPCSLLQMGKLISLDIIMASTAKIEEVTTRLVEKVGKGTVQSLAGDLQALLKEVDKFASVNNQSELIVVALLARSSTWWMSLCSKSGTRSRCPKVCEGRQCAETASREALGHAARSTAQAERLWAALRRDWRAVEVELTYNVCFRLLWDAVTYVSDRALYTIWGALTDCCTYEWWKKSYTIEGVVRELPRLNKDDRIFCKEATKKVGYEDDSSWKVFEPIVAV</sequence>
<proteinExistence type="predicted"/>
<comment type="caution">
    <text evidence="3">The sequence shown here is derived from an EMBL/GenBank/DDBJ whole genome shotgun (WGS) entry which is preliminary data.</text>
</comment>
<keyword evidence="4" id="KW-1185">Reference proteome</keyword>
<dbReference type="EMBL" id="JAUEPT010000053">
    <property type="protein sequence ID" value="KAK0436751.1"/>
    <property type="molecule type" value="Genomic_DNA"/>
</dbReference>
<feature type="coiled-coil region" evidence="1">
    <location>
        <begin position="160"/>
        <end position="208"/>
    </location>
</feature>
<reference evidence="3" key="1">
    <citation type="submission" date="2023-06" db="EMBL/GenBank/DDBJ databases">
        <authorList>
            <consortium name="Lawrence Berkeley National Laboratory"/>
            <person name="Ahrendt S."/>
            <person name="Sahu N."/>
            <person name="Indic B."/>
            <person name="Wong-Bajracharya J."/>
            <person name="Merenyi Z."/>
            <person name="Ke H.-M."/>
            <person name="Monk M."/>
            <person name="Kocsube S."/>
            <person name="Drula E."/>
            <person name="Lipzen A."/>
            <person name="Balint B."/>
            <person name="Henrissat B."/>
            <person name="Andreopoulos B."/>
            <person name="Martin F.M."/>
            <person name="Harder C.B."/>
            <person name="Rigling D."/>
            <person name="Ford K.L."/>
            <person name="Foster G.D."/>
            <person name="Pangilinan J."/>
            <person name="Papanicolaou A."/>
            <person name="Barry K."/>
            <person name="LaButti K."/>
            <person name="Viragh M."/>
            <person name="Koriabine M."/>
            <person name="Yan M."/>
            <person name="Riley R."/>
            <person name="Champramary S."/>
            <person name="Plett K.L."/>
            <person name="Tsai I.J."/>
            <person name="Slot J."/>
            <person name="Sipos G."/>
            <person name="Plett J."/>
            <person name="Nagy L.G."/>
            <person name="Grigoriev I.V."/>
        </authorList>
    </citation>
    <scope>NUCLEOTIDE SEQUENCE</scope>
    <source>
        <strain evidence="3">FPL87.14</strain>
    </source>
</reference>
<keyword evidence="1" id="KW-0175">Coiled coil</keyword>
<accession>A0AA39J7Q1</accession>
<evidence type="ECO:0000313" key="4">
    <source>
        <dbReference type="Proteomes" id="UP001175226"/>
    </source>
</evidence>
<evidence type="ECO:0000313" key="3">
    <source>
        <dbReference type="EMBL" id="KAK0436751.1"/>
    </source>
</evidence>
<feature type="region of interest" description="Disordered" evidence="2">
    <location>
        <begin position="49"/>
        <end position="70"/>
    </location>
</feature>
<evidence type="ECO:0000256" key="2">
    <source>
        <dbReference type="SAM" id="MobiDB-lite"/>
    </source>
</evidence>
<protein>
    <submittedName>
        <fullName evidence="3">Uncharacterized protein</fullName>
    </submittedName>
</protein>
<dbReference type="AlphaFoldDB" id="A0AA39J7Q1"/>
<evidence type="ECO:0000256" key="1">
    <source>
        <dbReference type="SAM" id="Coils"/>
    </source>
</evidence>